<comment type="caution">
    <text evidence="1">The sequence shown here is derived from an EMBL/GenBank/DDBJ whole genome shotgun (WGS) entry which is preliminary data.</text>
</comment>
<name>A0A2P8DSP7_9ACTN</name>
<sequence>MSFRQYMEQAGVRAVEAFPEELRPEIYAVSFRIDHAEQDIRYPYLAIDYNTETTVRWESREPGGVDAETARWHYAHFALADRGGVIGHDPHDPPRDPDGAAVHEAEVKGLGLWFEDVEEEHLEDGDGAVFERLGAHFDDAVFHLARHLHTSGRLAAALGRPVPVVVFDMDRRGFEAAATAAVNPPDLVSAFLTWGERHWS</sequence>
<gene>
    <name evidence="1" type="ORF">CLV63_102364</name>
</gene>
<dbReference type="AlphaFoldDB" id="A0A2P8DSP7"/>
<dbReference type="EMBL" id="PYGA01000002">
    <property type="protein sequence ID" value="PSL00237.1"/>
    <property type="molecule type" value="Genomic_DNA"/>
</dbReference>
<protein>
    <submittedName>
        <fullName evidence="1">Uncharacterized protein</fullName>
    </submittedName>
</protein>
<proteinExistence type="predicted"/>
<evidence type="ECO:0000313" key="2">
    <source>
        <dbReference type="Proteomes" id="UP000240542"/>
    </source>
</evidence>
<reference evidence="1 2" key="1">
    <citation type="submission" date="2018-03" db="EMBL/GenBank/DDBJ databases">
        <title>Genomic Encyclopedia of Archaeal and Bacterial Type Strains, Phase II (KMG-II): from individual species to whole genera.</title>
        <authorList>
            <person name="Goeker M."/>
        </authorList>
    </citation>
    <scope>NUCLEOTIDE SEQUENCE [LARGE SCALE GENOMIC DNA]</scope>
    <source>
        <strain evidence="1 2">DSM 45312</strain>
    </source>
</reference>
<dbReference type="RefSeq" id="WP_211301149.1">
    <property type="nucleotide sequence ID" value="NZ_PYGA01000002.1"/>
</dbReference>
<dbReference type="Proteomes" id="UP000240542">
    <property type="component" value="Unassembled WGS sequence"/>
</dbReference>
<evidence type="ECO:0000313" key="1">
    <source>
        <dbReference type="EMBL" id="PSL00237.1"/>
    </source>
</evidence>
<organism evidence="1 2">
    <name type="scientific">Murinocardiopsis flavida</name>
    <dbReference type="NCBI Taxonomy" id="645275"/>
    <lineage>
        <taxon>Bacteria</taxon>
        <taxon>Bacillati</taxon>
        <taxon>Actinomycetota</taxon>
        <taxon>Actinomycetes</taxon>
        <taxon>Streptosporangiales</taxon>
        <taxon>Nocardiopsidaceae</taxon>
        <taxon>Murinocardiopsis</taxon>
    </lineage>
</organism>
<keyword evidence="2" id="KW-1185">Reference proteome</keyword>
<accession>A0A2P8DSP7</accession>